<evidence type="ECO:0000313" key="6">
    <source>
        <dbReference type="Proteomes" id="UP000694401"/>
    </source>
</evidence>
<organism evidence="5 6">
    <name type="scientific">Zosterops lateralis melanops</name>
    <dbReference type="NCBI Taxonomy" id="1220523"/>
    <lineage>
        <taxon>Eukaryota</taxon>
        <taxon>Metazoa</taxon>
        <taxon>Chordata</taxon>
        <taxon>Craniata</taxon>
        <taxon>Vertebrata</taxon>
        <taxon>Euteleostomi</taxon>
        <taxon>Archelosauria</taxon>
        <taxon>Archosauria</taxon>
        <taxon>Dinosauria</taxon>
        <taxon>Saurischia</taxon>
        <taxon>Theropoda</taxon>
        <taxon>Coelurosauria</taxon>
        <taxon>Aves</taxon>
        <taxon>Neognathae</taxon>
        <taxon>Neoaves</taxon>
        <taxon>Telluraves</taxon>
        <taxon>Australaves</taxon>
        <taxon>Passeriformes</taxon>
        <taxon>Sylvioidea</taxon>
        <taxon>Zosteropidae</taxon>
        <taxon>Zosterops</taxon>
    </lineage>
</organism>
<sequence length="239" mass="27836">MERLEEELTCAICCEIFSEPRLLLCSHTFCLRCCITIGKHRGHAIDDLQSAYRKGRAASGRLLQELQEQPRSRLCSERLRQDKARCQEAARSDREAVLRYFRELGDALERQKEALLGALDELDGSISEKYDPLIEEVEKVKLEESELKELHSAVQEEESPLLFLEKLDGLQLRLQALRQKQLPEPEPVEIHPRMEKVLQDTWSKTELGKVHRIHLCKWFALIKYGKGRSFKGMKKINYY</sequence>
<feature type="domain" description="Zinc finger RING-type eukaryotic" evidence="4">
    <location>
        <begin position="10"/>
        <end position="34"/>
    </location>
</feature>
<dbReference type="InterPro" id="IPR013083">
    <property type="entry name" value="Znf_RING/FYVE/PHD"/>
</dbReference>
<dbReference type="InterPro" id="IPR027370">
    <property type="entry name" value="Znf-RING_euk"/>
</dbReference>
<keyword evidence="2" id="KW-0863">Zinc-finger</keyword>
<evidence type="ECO:0000256" key="2">
    <source>
        <dbReference type="ARBA" id="ARBA00022771"/>
    </source>
</evidence>
<evidence type="ECO:0000259" key="4">
    <source>
        <dbReference type="Pfam" id="PF13445"/>
    </source>
</evidence>
<reference evidence="5" key="2">
    <citation type="submission" date="2025-09" db="UniProtKB">
        <authorList>
            <consortium name="Ensembl"/>
        </authorList>
    </citation>
    <scope>IDENTIFICATION</scope>
</reference>
<dbReference type="AlphaFoldDB" id="A0A8D2PQU3"/>
<dbReference type="GO" id="GO:0008270">
    <property type="term" value="F:zinc ion binding"/>
    <property type="evidence" value="ECO:0007669"/>
    <property type="project" value="UniProtKB-KW"/>
</dbReference>
<reference evidence="5" key="1">
    <citation type="submission" date="2025-08" db="UniProtKB">
        <authorList>
            <consortium name="Ensembl"/>
        </authorList>
    </citation>
    <scope>IDENTIFICATION</scope>
</reference>
<dbReference type="Gene3D" id="3.30.40.10">
    <property type="entry name" value="Zinc/RING finger domain, C3HC4 (zinc finger)"/>
    <property type="match status" value="1"/>
</dbReference>
<dbReference type="Pfam" id="PF13445">
    <property type="entry name" value="zf-RING_UBOX"/>
    <property type="match status" value="1"/>
</dbReference>
<evidence type="ECO:0000313" key="5">
    <source>
        <dbReference type="Ensembl" id="ENSZLMP00000016816.1"/>
    </source>
</evidence>
<name>A0A8D2PQU3_ZOSLA</name>
<accession>A0A8D2PQU3</accession>
<proteinExistence type="predicted"/>
<keyword evidence="6" id="KW-1185">Reference proteome</keyword>
<dbReference type="SUPFAM" id="SSF57850">
    <property type="entry name" value="RING/U-box"/>
    <property type="match status" value="1"/>
</dbReference>
<evidence type="ECO:0000256" key="1">
    <source>
        <dbReference type="ARBA" id="ARBA00022723"/>
    </source>
</evidence>
<keyword evidence="1" id="KW-0479">Metal-binding</keyword>
<dbReference type="Ensembl" id="ENSZLMT00000017285.1">
    <property type="protein sequence ID" value="ENSZLMP00000016816.1"/>
    <property type="gene ID" value="ENSZLMG00000011668.1"/>
</dbReference>
<keyword evidence="3" id="KW-0862">Zinc</keyword>
<dbReference type="Proteomes" id="UP000694401">
    <property type="component" value="Unassembled WGS sequence"/>
</dbReference>
<protein>
    <recommendedName>
        <fullName evidence="4">Zinc finger RING-type eukaryotic domain-containing protein</fullName>
    </recommendedName>
</protein>
<evidence type="ECO:0000256" key="3">
    <source>
        <dbReference type="ARBA" id="ARBA00022833"/>
    </source>
</evidence>